<keyword evidence="3" id="KW-0732">Signal</keyword>
<organism evidence="8 9">
    <name type="scientific">Elsinoe batatas</name>
    <dbReference type="NCBI Taxonomy" id="2601811"/>
    <lineage>
        <taxon>Eukaryota</taxon>
        <taxon>Fungi</taxon>
        <taxon>Dikarya</taxon>
        <taxon>Ascomycota</taxon>
        <taxon>Pezizomycotina</taxon>
        <taxon>Dothideomycetes</taxon>
        <taxon>Dothideomycetidae</taxon>
        <taxon>Myriangiales</taxon>
        <taxon>Elsinoaceae</taxon>
        <taxon>Elsinoe</taxon>
    </lineage>
</organism>
<comment type="subcellular location">
    <subcellularLocation>
        <location evidence="1">Membrane</location>
        <topology evidence="1">Single-pass membrane protein</topology>
    </subcellularLocation>
</comment>
<evidence type="ECO:0000313" key="9">
    <source>
        <dbReference type="Proteomes" id="UP000809789"/>
    </source>
</evidence>
<evidence type="ECO:0000256" key="5">
    <source>
        <dbReference type="ARBA" id="ARBA00023136"/>
    </source>
</evidence>
<dbReference type="Pfam" id="PF01822">
    <property type="entry name" value="WSC"/>
    <property type="match status" value="1"/>
</dbReference>
<evidence type="ECO:0000256" key="4">
    <source>
        <dbReference type="ARBA" id="ARBA00022989"/>
    </source>
</evidence>
<sequence>MTCAGDKTQICGGPNRLSVAVDSTWVQTFFARDTYNTWASMGCYTDSGTRTLATGLTPLRGGGNNATVGNCLDACAAAGMGWCGVEYYSECYGAKTAPFASRALSGDALAQGCNYKCKGNSTEACGGANRIQVFVNNGTIV</sequence>
<dbReference type="PANTHER" id="PTHR24269:SF25">
    <property type="entry name" value="WSC DOMAIN-CONTAINING PROTEIN"/>
    <property type="match status" value="1"/>
</dbReference>
<comment type="caution">
    <text evidence="8">The sequence shown here is derived from an EMBL/GenBank/DDBJ whole genome shotgun (WGS) entry which is preliminary data.</text>
</comment>
<keyword evidence="4" id="KW-1133">Transmembrane helix</keyword>
<evidence type="ECO:0000256" key="3">
    <source>
        <dbReference type="ARBA" id="ARBA00022729"/>
    </source>
</evidence>
<evidence type="ECO:0000256" key="1">
    <source>
        <dbReference type="ARBA" id="ARBA00004167"/>
    </source>
</evidence>
<dbReference type="SMART" id="SM00321">
    <property type="entry name" value="WSC"/>
    <property type="match status" value="1"/>
</dbReference>
<protein>
    <recommendedName>
        <fullName evidence="7">WSC domain-containing protein</fullName>
    </recommendedName>
</protein>
<evidence type="ECO:0000256" key="2">
    <source>
        <dbReference type="ARBA" id="ARBA00022692"/>
    </source>
</evidence>
<dbReference type="InterPro" id="IPR002889">
    <property type="entry name" value="WSC_carb-bd"/>
</dbReference>
<keyword evidence="2" id="KW-0812">Transmembrane</keyword>
<dbReference type="InterPro" id="IPR051836">
    <property type="entry name" value="Kremen_rcpt"/>
</dbReference>
<evidence type="ECO:0000313" key="8">
    <source>
        <dbReference type="EMBL" id="KAG8624919.1"/>
    </source>
</evidence>
<evidence type="ECO:0000256" key="6">
    <source>
        <dbReference type="ARBA" id="ARBA00023180"/>
    </source>
</evidence>
<reference evidence="8" key="1">
    <citation type="submission" date="2021-07" db="EMBL/GenBank/DDBJ databases">
        <title>Elsinoe batatas strain:CRI-CJ2 Genome sequencing and assembly.</title>
        <authorList>
            <person name="Huang L."/>
        </authorList>
    </citation>
    <scope>NUCLEOTIDE SEQUENCE</scope>
    <source>
        <strain evidence="8">CRI-CJ2</strain>
    </source>
</reference>
<keyword evidence="6" id="KW-0325">Glycoprotein</keyword>
<dbReference type="GO" id="GO:0005886">
    <property type="term" value="C:plasma membrane"/>
    <property type="evidence" value="ECO:0007669"/>
    <property type="project" value="TreeGrafter"/>
</dbReference>
<evidence type="ECO:0000259" key="7">
    <source>
        <dbReference type="PROSITE" id="PS51212"/>
    </source>
</evidence>
<dbReference type="Proteomes" id="UP000809789">
    <property type="component" value="Unassembled WGS sequence"/>
</dbReference>
<dbReference type="AlphaFoldDB" id="A0A8K0KVY0"/>
<feature type="domain" description="WSC" evidence="7">
    <location>
        <begin position="37"/>
        <end position="137"/>
    </location>
</feature>
<gene>
    <name evidence="8" type="ORF">KVT40_006670</name>
</gene>
<proteinExistence type="predicted"/>
<dbReference type="EMBL" id="JAESVG020000008">
    <property type="protein sequence ID" value="KAG8624919.1"/>
    <property type="molecule type" value="Genomic_DNA"/>
</dbReference>
<dbReference type="PANTHER" id="PTHR24269">
    <property type="entry name" value="KREMEN PROTEIN"/>
    <property type="match status" value="1"/>
</dbReference>
<accession>A0A8K0KVY0</accession>
<name>A0A8K0KVY0_9PEZI</name>
<dbReference type="OrthoDB" id="2019572at2759"/>
<keyword evidence="9" id="KW-1185">Reference proteome</keyword>
<dbReference type="PROSITE" id="PS51212">
    <property type="entry name" value="WSC"/>
    <property type="match status" value="1"/>
</dbReference>
<keyword evidence="5" id="KW-0472">Membrane</keyword>